<dbReference type="InterPro" id="IPR050765">
    <property type="entry name" value="Riboflavin_Biosynth_HTPR"/>
</dbReference>
<evidence type="ECO:0000259" key="4">
    <source>
        <dbReference type="Pfam" id="PF01872"/>
    </source>
</evidence>
<gene>
    <name evidence="5" type="ORF">GCM10007157_27890</name>
</gene>
<evidence type="ECO:0000256" key="1">
    <source>
        <dbReference type="ARBA" id="ARBA00005104"/>
    </source>
</evidence>
<dbReference type="Pfam" id="PF01872">
    <property type="entry name" value="RibD_C"/>
    <property type="match status" value="1"/>
</dbReference>
<name>A0A8H9LY94_9GAMM</name>
<comment type="caution">
    <text evidence="5">The sequence shown here is derived from an EMBL/GenBank/DDBJ whole genome shotgun (WGS) entry which is preliminary data.</text>
</comment>
<evidence type="ECO:0000256" key="3">
    <source>
        <dbReference type="ARBA" id="ARBA00023002"/>
    </source>
</evidence>
<dbReference type="EMBL" id="BMXN01000019">
    <property type="protein sequence ID" value="GGW34746.1"/>
    <property type="molecule type" value="Genomic_DNA"/>
</dbReference>
<dbReference type="InterPro" id="IPR024072">
    <property type="entry name" value="DHFR-like_dom_sf"/>
</dbReference>
<reference evidence="6" key="1">
    <citation type="journal article" date="2019" name="Int. J. Syst. Evol. Microbiol.">
        <title>The Global Catalogue of Microorganisms (GCM) 10K type strain sequencing project: providing services to taxonomists for standard genome sequencing and annotation.</title>
        <authorList>
            <consortium name="The Broad Institute Genomics Platform"/>
            <consortium name="The Broad Institute Genome Sequencing Center for Infectious Disease"/>
            <person name="Wu L."/>
            <person name="Ma J."/>
        </authorList>
    </citation>
    <scope>NUCLEOTIDE SEQUENCE [LARGE SCALE GENOMIC DNA]</scope>
    <source>
        <strain evidence="6">KCTC 22154</strain>
    </source>
</reference>
<sequence>MPDSSSSARYSPALDDEAAWEWLIALSATARRMTEASTLPPEAQTPQAAGPDVQQWLDCLTPLAASPQWVVAQLGQSLDGRIATESGHSHYINGPESLVHLHRLRALADAVVVGAGTAAADNPQLTVRHVDGPNPVRVVLDPRGRVPTTLALFQPGDVATLHITGPQVAPLNSAAEQCCLPLNAHGQFQPHDVIALLAERGLHRVLVEGGGITISQFIEAQAVDRLHLLVAPLLIGSGRPGLVMTPIDTLEQALRPTMRSFRCGADTLFDVELRRS</sequence>
<dbReference type="Gene3D" id="3.40.430.10">
    <property type="entry name" value="Dihydrofolate Reductase, subunit A"/>
    <property type="match status" value="1"/>
</dbReference>
<dbReference type="SUPFAM" id="SSF53597">
    <property type="entry name" value="Dihydrofolate reductase-like"/>
    <property type="match status" value="1"/>
</dbReference>
<dbReference type="GO" id="GO:0009231">
    <property type="term" value="P:riboflavin biosynthetic process"/>
    <property type="evidence" value="ECO:0007669"/>
    <property type="project" value="InterPro"/>
</dbReference>
<evidence type="ECO:0000313" key="5">
    <source>
        <dbReference type="EMBL" id="GGW34746.1"/>
    </source>
</evidence>
<keyword evidence="2" id="KW-0521">NADP</keyword>
<comment type="pathway">
    <text evidence="1">Cofactor biosynthesis; riboflavin biosynthesis.</text>
</comment>
<organism evidence="5 6">
    <name type="scientific">Vreelandella hamiltonii</name>
    <dbReference type="NCBI Taxonomy" id="502829"/>
    <lineage>
        <taxon>Bacteria</taxon>
        <taxon>Pseudomonadati</taxon>
        <taxon>Pseudomonadota</taxon>
        <taxon>Gammaproteobacteria</taxon>
        <taxon>Oceanospirillales</taxon>
        <taxon>Halomonadaceae</taxon>
        <taxon>Vreelandella</taxon>
    </lineage>
</organism>
<keyword evidence="6" id="KW-1185">Reference proteome</keyword>
<dbReference type="PANTHER" id="PTHR38011">
    <property type="entry name" value="DIHYDROFOLATE REDUCTASE FAMILY PROTEIN (AFU_ORTHOLOGUE AFUA_8G06820)"/>
    <property type="match status" value="1"/>
</dbReference>
<dbReference type="GO" id="GO:0008703">
    <property type="term" value="F:5-amino-6-(5-phosphoribosylamino)uracil reductase activity"/>
    <property type="evidence" value="ECO:0007669"/>
    <property type="project" value="InterPro"/>
</dbReference>
<accession>A0A8H9LY94</accession>
<dbReference type="PANTHER" id="PTHR38011:SF7">
    <property type="entry name" value="2,5-DIAMINO-6-RIBOSYLAMINO-4(3H)-PYRIMIDINONE 5'-PHOSPHATE REDUCTASE"/>
    <property type="match status" value="1"/>
</dbReference>
<feature type="domain" description="Bacterial bifunctional deaminase-reductase C-terminal" evidence="4">
    <location>
        <begin position="69"/>
        <end position="243"/>
    </location>
</feature>
<evidence type="ECO:0000256" key="2">
    <source>
        <dbReference type="ARBA" id="ARBA00022857"/>
    </source>
</evidence>
<dbReference type="Proteomes" id="UP000623776">
    <property type="component" value="Unassembled WGS sequence"/>
</dbReference>
<proteinExistence type="predicted"/>
<dbReference type="AlphaFoldDB" id="A0A8H9LY94"/>
<evidence type="ECO:0000313" key="6">
    <source>
        <dbReference type="Proteomes" id="UP000623776"/>
    </source>
</evidence>
<keyword evidence="3" id="KW-0560">Oxidoreductase</keyword>
<protein>
    <recommendedName>
        <fullName evidence="4">Bacterial bifunctional deaminase-reductase C-terminal domain-containing protein</fullName>
    </recommendedName>
</protein>
<dbReference type="InterPro" id="IPR002734">
    <property type="entry name" value="RibDG_C"/>
</dbReference>